<dbReference type="PROSITE" id="PS51118">
    <property type="entry name" value="HTH_HXLR"/>
    <property type="match status" value="1"/>
</dbReference>
<accession>F8UH29</accession>
<evidence type="ECO:0000256" key="2">
    <source>
        <dbReference type="ARBA" id="ARBA00023125"/>
    </source>
</evidence>
<proteinExistence type="predicted"/>
<feature type="domain" description="HTH hxlR-type" evidence="4">
    <location>
        <begin position="7"/>
        <end position="104"/>
    </location>
</feature>
<evidence type="ECO:0000313" key="5">
    <source>
        <dbReference type="EMBL" id="AEI30336.1"/>
    </source>
</evidence>
<evidence type="ECO:0000259" key="4">
    <source>
        <dbReference type="PROSITE" id="PS51118"/>
    </source>
</evidence>
<dbReference type="PANTHER" id="PTHR33204">
    <property type="entry name" value="TRANSCRIPTIONAL REGULATOR, MARR FAMILY"/>
    <property type="match status" value="1"/>
</dbReference>
<keyword evidence="1" id="KW-0805">Transcription regulation</keyword>
<gene>
    <name evidence="5" type="ORF">LDC_03373</name>
</gene>
<dbReference type="Pfam" id="PF02036">
    <property type="entry name" value="SCP2"/>
    <property type="match status" value="1"/>
</dbReference>
<dbReference type="Gene3D" id="3.30.1050.10">
    <property type="entry name" value="SCP2 sterol-binding domain"/>
    <property type="match status" value="1"/>
</dbReference>
<keyword evidence="3" id="KW-0804">Transcription</keyword>
<dbReference type="SUPFAM" id="SSF46785">
    <property type="entry name" value="Winged helix' DNA-binding domain"/>
    <property type="match status" value="1"/>
</dbReference>
<dbReference type="AlphaFoldDB" id="F8UH29"/>
<evidence type="ECO:0000256" key="3">
    <source>
        <dbReference type="ARBA" id="ARBA00023163"/>
    </source>
</evidence>
<dbReference type="CDD" id="cd00090">
    <property type="entry name" value="HTH_ARSR"/>
    <property type="match status" value="1"/>
</dbReference>
<reference evidence="5" key="1">
    <citation type="submission" date="2011-04" db="EMBL/GenBank/DDBJ databases">
        <title>Taxonomic and functional metagenomic profiling of the microbial community in the anoxic sediment of a brackish shallow lake (Laguna de Carrizo Central Spain).</title>
        <authorList>
            <consortium name="CONSOLIDER consortium CSD2007-00005"/>
            <person name="Guazzaroni M.-E."/>
            <person name="Richter M."/>
            <person name="Garcia-Salamanca A."/>
            <person name="Yarza P."/>
            <person name="Ferrer M."/>
        </authorList>
    </citation>
    <scope>NUCLEOTIDE SEQUENCE</scope>
</reference>
<dbReference type="Gene3D" id="1.10.10.10">
    <property type="entry name" value="Winged helix-like DNA-binding domain superfamily/Winged helix DNA-binding domain"/>
    <property type="match status" value="1"/>
</dbReference>
<evidence type="ECO:0000256" key="1">
    <source>
        <dbReference type="ARBA" id="ARBA00023015"/>
    </source>
</evidence>
<protein>
    <submittedName>
        <fullName evidence="5">Transcriptional regulator HxlR family</fullName>
    </submittedName>
</protein>
<dbReference type="SUPFAM" id="SSF55718">
    <property type="entry name" value="SCP-like"/>
    <property type="match status" value="1"/>
</dbReference>
<dbReference type="InterPro" id="IPR036390">
    <property type="entry name" value="WH_DNA-bd_sf"/>
</dbReference>
<keyword evidence="2" id="KW-0238">DNA-binding</keyword>
<dbReference type="Pfam" id="PF01638">
    <property type="entry name" value="HxlR"/>
    <property type="match status" value="1"/>
</dbReference>
<dbReference type="InterPro" id="IPR003033">
    <property type="entry name" value="SCP2_sterol-bd_dom"/>
</dbReference>
<dbReference type="InterPro" id="IPR036388">
    <property type="entry name" value="WH-like_DNA-bd_sf"/>
</dbReference>
<organism evidence="5">
    <name type="scientific">uncultured microorganism</name>
    <dbReference type="NCBI Taxonomy" id="358574"/>
    <lineage>
        <taxon>unclassified sequences</taxon>
        <taxon>environmental samples</taxon>
    </lineage>
</organism>
<dbReference type="GO" id="GO:0003677">
    <property type="term" value="F:DNA binding"/>
    <property type="evidence" value="ECO:0007669"/>
    <property type="project" value="UniProtKB-KW"/>
</dbReference>
<dbReference type="InterPro" id="IPR036527">
    <property type="entry name" value="SCP2_sterol-bd_dom_sf"/>
</dbReference>
<name>F8UH29_9ZZZZ</name>
<dbReference type="InterPro" id="IPR011991">
    <property type="entry name" value="ArsR-like_HTH"/>
</dbReference>
<dbReference type="InterPro" id="IPR002577">
    <property type="entry name" value="HTH_HxlR"/>
</dbReference>
<dbReference type="EMBL" id="JF805055">
    <property type="protein sequence ID" value="AEI30336.1"/>
    <property type="molecule type" value="Genomic_DNA"/>
</dbReference>
<sequence length="228" mass="25616">MQYAQFCPVAKATEILGEKWTLLIIRELLMGGTRFNELQRGLGLISPTLLTKRLNDLADAGVVIKRKMGGQRGHEYLLTAMGRELLPVVMQLGEWGMRWARGALPDKDLDVELLMLYLQRSIKTEALPGKETVIRFKFSDLKLLSDWWLLVDGSGIDVCAQDPGRDVDIYFGTDLRTMIQVWMGDLSYRAAMADGRMKIVGPSALTRDIKSWLAPHILADIRPATEIA</sequence>
<dbReference type="PANTHER" id="PTHR33204:SF18">
    <property type="entry name" value="TRANSCRIPTIONAL REGULATORY PROTEIN"/>
    <property type="match status" value="1"/>
</dbReference>